<sequence length="256" mass="28947">MNDATQEDKELLQISELSRPQRRVLGVLLEKAFTTPDQYPLTLKAVTTGCNQKSNRDPISNYSETQVYETLESLRELGLVAVIHSDSGRTERYRHYMRHRFNFTEPQLAILTELWLRGRQTMGELRGRASRMVPIETLEQLRAEFKGLLDQKYVQSNGSIERRGIEVDHNWYKESEGKALGFDSSADSEPEETRPAPTPAPVATVNNASSDLGALQEAVERLQSDNQQLSQQIASMADVVEQLQQQLADLKQELGS</sequence>
<dbReference type="Pfam" id="PF04337">
    <property type="entry name" value="DUF480"/>
    <property type="match status" value="1"/>
</dbReference>
<dbReference type="EMBL" id="CP036266">
    <property type="protein sequence ID" value="QDT23960.1"/>
    <property type="molecule type" value="Genomic_DNA"/>
</dbReference>
<dbReference type="AlphaFoldDB" id="A0A517PX54"/>
<dbReference type="InterPro" id="IPR036388">
    <property type="entry name" value="WH-like_DNA-bd_sf"/>
</dbReference>
<dbReference type="Gene3D" id="1.20.1480.30">
    <property type="entry name" value="Designed four-helix bundle protein"/>
    <property type="match status" value="1"/>
</dbReference>
<evidence type="ECO:0000256" key="1">
    <source>
        <dbReference type="SAM" id="MobiDB-lite"/>
    </source>
</evidence>
<reference evidence="2 3" key="1">
    <citation type="submission" date="2019-02" db="EMBL/GenBank/DDBJ databases">
        <title>Deep-cultivation of Planctomycetes and their phenomic and genomic characterization uncovers novel biology.</title>
        <authorList>
            <person name="Wiegand S."/>
            <person name="Jogler M."/>
            <person name="Boedeker C."/>
            <person name="Pinto D."/>
            <person name="Vollmers J."/>
            <person name="Rivas-Marin E."/>
            <person name="Kohn T."/>
            <person name="Peeters S.H."/>
            <person name="Heuer A."/>
            <person name="Rast P."/>
            <person name="Oberbeckmann S."/>
            <person name="Bunk B."/>
            <person name="Jeske O."/>
            <person name="Meyerdierks A."/>
            <person name="Storesund J.E."/>
            <person name="Kallscheuer N."/>
            <person name="Luecker S."/>
            <person name="Lage O.M."/>
            <person name="Pohl T."/>
            <person name="Merkel B.J."/>
            <person name="Hornburger P."/>
            <person name="Mueller R.-W."/>
            <person name="Bruemmer F."/>
            <person name="Labrenz M."/>
            <person name="Spormann A.M."/>
            <person name="Op den Camp H."/>
            <person name="Overmann J."/>
            <person name="Amann R."/>
            <person name="Jetten M.S.M."/>
            <person name="Mascher T."/>
            <person name="Medema M.H."/>
            <person name="Devos D.P."/>
            <person name="Kaster A.-K."/>
            <person name="Ovreas L."/>
            <person name="Rohde M."/>
            <person name="Galperin M.Y."/>
            <person name="Jogler C."/>
        </authorList>
    </citation>
    <scope>NUCLEOTIDE SEQUENCE [LARGE SCALE GENOMIC DNA]</scope>
    <source>
        <strain evidence="2 3">HG66A1</strain>
    </source>
</reference>
<evidence type="ECO:0000313" key="3">
    <source>
        <dbReference type="Proteomes" id="UP000320421"/>
    </source>
</evidence>
<dbReference type="SUPFAM" id="SSF46785">
    <property type="entry name" value="Winged helix' DNA-binding domain"/>
    <property type="match status" value="2"/>
</dbReference>
<evidence type="ECO:0008006" key="4">
    <source>
        <dbReference type="Google" id="ProtNLM"/>
    </source>
</evidence>
<organism evidence="2 3">
    <name type="scientific">Gimesia chilikensis</name>
    <dbReference type="NCBI Taxonomy" id="2605989"/>
    <lineage>
        <taxon>Bacteria</taxon>
        <taxon>Pseudomonadati</taxon>
        <taxon>Planctomycetota</taxon>
        <taxon>Planctomycetia</taxon>
        <taxon>Planctomycetales</taxon>
        <taxon>Planctomycetaceae</taxon>
        <taxon>Gimesia</taxon>
    </lineage>
</organism>
<dbReference type="PANTHER" id="PTHR38768:SF1">
    <property type="entry name" value="UPF0502 PROTEIN YCEH"/>
    <property type="match status" value="1"/>
</dbReference>
<dbReference type="Gene3D" id="1.10.10.10">
    <property type="entry name" value="Winged helix-like DNA-binding domain superfamily/Winged helix DNA-binding domain"/>
    <property type="match status" value="2"/>
</dbReference>
<keyword evidence="3" id="KW-1185">Reference proteome</keyword>
<proteinExistence type="predicted"/>
<gene>
    <name evidence="2" type="ORF">HG66A1_57860</name>
</gene>
<evidence type="ECO:0000313" key="2">
    <source>
        <dbReference type="EMBL" id="QDT23960.1"/>
    </source>
</evidence>
<protein>
    <recommendedName>
        <fullName evidence="4">DUF480 domain-containing protein</fullName>
    </recommendedName>
</protein>
<dbReference type="OrthoDB" id="9784785at2"/>
<dbReference type="Proteomes" id="UP000320421">
    <property type="component" value="Chromosome"/>
</dbReference>
<dbReference type="PANTHER" id="PTHR38768">
    <property type="entry name" value="UPF0502 PROTEIN YCEH"/>
    <property type="match status" value="1"/>
</dbReference>
<name>A0A517PX54_9PLAN</name>
<dbReference type="RefSeq" id="WP_145192155.1">
    <property type="nucleotide sequence ID" value="NZ_CP036266.1"/>
</dbReference>
<dbReference type="InterPro" id="IPR007432">
    <property type="entry name" value="DUF480"/>
</dbReference>
<dbReference type="InterPro" id="IPR036390">
    <property type="entry name" value="WH_DNA-bd_sf"/>
</dbReference>
<feature type="region of interest" description="Disordered" evidence="1">
    <location>
        <begin position="179"/>
        <end position="215"/>
    </location>
</feature>
<accession>A0A517PX54</accession>